<feature type="transmembrane region" description="Helical" evidence="2">
    <location>
        <begin position="573"/>
        <end position="592"/>
    </location>
</feature>
<feature type="region of interest" description="Disordered" evidence="1">
    <location>
        <begin position="1"/>
        <end position="31"/>
    </location>
</feature>
<evidence type="ECO:0000256" key="2">
    <source>
        <dbReference type="SAM" id="Phobius"/>
    </source>
</evidence>
<dbReference type="EMBL" id="KZ613937">
    <property type="protein sequence ID" value="PMD48226.1"/>
    <property type="molecule type" value="Genomic_DNA"/>
</dbReference>
<organism evidence="4 5">
    <name type="scientific">Hyaloscypha variabilis (strain UAMH 11265 / GT02V1 / F)</name>
    <name type="common">Meliniomyces variabilis</name>
    <dbReference type="NCBI Taxonomy" id="1149755"/>
    <lineage>
        <taxon>Eukaryota</taxon>
        <taxon>Fungi</taxon>
        <taxon>Dikarya</taxon>
        <taxon>Ascomycota</taxon>
        <taxon>Pezizomycotina</taxon>
        <taxon>Leotiomycetes</taxon>
        <taxon>Helotiales</taxon>
        <taxon>Hyaloscyphaceae</taxon>
        <taxon>Hyaloscypha</taxon>
        <taxon>Hyaloscypha variabilis</taxon>
    </lineage>
</organism>
<feature type="transmembrane region" description="Helical" evidence="2">
    <location>
        <begin position="180"/>
        <end position="196"/>
    </location>
</feature>
<dbReference type="PANTHER" id="PTHR35395:SF1">
    <property type="entry name" value="DUF6536 DOMAIN-CONTAINING PROTEIN"/>
    <property type="match status" value="1"/>
</dbReference>
<feature type="transmembrane region" description="Helical" evidence="2">
    <location>
        <begin position="117"/>
        <end position="138"/>
    </location>
</feature>
<sequence length="850" mass="93949">MESTEIDQPTRKAKGALIPSPQIAESRSGSDSITPIGRLDIFASRELLSPFIPKSDPEHPLARTFGVWHAKLNILLLQACITSSLVLILNIIGTILMNVNSENSEIFHGDCGTSAKISSGLHVLINILSTLLLGASNFSMQLLAAPSRTEVDAAHQTQNWLDIGVPSLRNLKHIAKCRRFLWWALVVSSTPLHFLYNSAILSTLPLNSSTLFVVTPAFLSGGNIDVNATTATATRRLSMEVKGALQLSPGEIVNTTLGASWGVNSWQIQSGIKNATWIRQVQEKVAAGVFSRPLTAIECLTSYQSPTGDHSDVIMVSTYDTVMDIDPRVLSNNTFLFVWGMYGFGGPGNYWECGPSNSFDCRKPDIWKSDPSIVQDWNVYGYKIDYCLSSVNNLSKMCSVEFSFPIMIIVCIVNAIKCASIILAASYLIQTGHKPLVTIGDAIASYLKQPEPQTAHMCLVTRNQLLEPRARGQVPKLFCSKTRRSEGVLQEWLQPTPLNYKQDYQIWFKGASRRSWILTILSSLLFILVGIGFLGFTLYQTRLTTGFIGDSVSFGFGTVHAETQGRMGALWNAPYAAAFFCYILFANLWQFITSAIHFHCNSLVTTLLANMEWQNYGIKKRSLRVSSPVGLQRSTYFISLPWKYGLPQMMAVSFLHWTLSQSVFAVPVEMYSSDGSFSGRFTTMGYSFWPIVTSIISGTVMIATLLGLGFRRYKGGMPLNATCSVINSAACHRPDGDKEAYLFPVQWGAVLQPKLRDLGQAPNSALTTNNEDAIAIIGEDNTNRGEQKADEVVVMRAPNTGYERLENYNRTCEVVVQDKSDYKKLNIVPGHCCFTTSRNIDTPKAGLLYD</sequence>
<feature type="transmembrane region" description="Helical" evidence="2">
    <location>
        <begin position="688"/>
        <end position="710"/>
    </location>
</feature>
<keyword evidence="2" id="KW-1133">Transmembrane helix</keyword>
<dbReference type="InterPro" id="IPR046623">
    <property type="entry name" value="DUF6536"/>
</dbReference>
<reference evidence="4 5" key="1">
    <citation type="submission" date="2016-04" db="EMBL/GenBank/DDBJ databases">
        <title>A degradative enzymes factory behind the ericoid mycorrhizal symbiosis.</title>
        <authorList>
            <consortium name="DOE Joint Genome Institute"/>
            <person name="Martino E."/>
            <person name="Morin E."/>
            <person name="Grelet G."/>
            <person name="Kuo A."/>
            <person name="Kohler A."/>
            <person name="Daghino S."/>
            <person name="Barry K."/>
            <person name="Choi C."/>
            <person name="Cichocki N."/>
            <person name="Clum A."/>
            <person name="Copeland A."/>
            <person name="Hainaut M."/>
            <person name="Haridas S."/>
            <person name="Labutti K."/>
            <person name="Lindquist E."/>
            <person name="Lipzen A."/>
            <person name="Khouja H.-R."/>
            <person name="Murat C."/>
            <person name="Ohm R."/>
            <person name="Olson A."/>
            <person name="Spatafora J."/>
            <person name="Veneault-Fourrey C."/>
            <person name="Henrissat B."/>
            <person name="Grigoriev I."/>
            <person name="Martin F."/>
            <person name="Perotto S."/>
        </authorList>
    </citation>
    <scope>NUCLEOTIDE SEQUENCE [LARGE SCALE GENOMIC DNA]</scope>
    <source>
        <strain evidence="4 5">F</strain>
    </source>
</reference>
<feature type="transmembrane region" description="Helical" evidence="2">
    <location>
        <begin position="72"/>
        <end position="97"/>
    </location>
</feature>
<evidence type="ECO:0000313" key="4">
    <source>
        <dbReference type="EMBL" id="PMD48226.1"/>
    </source>
</evidence>
<gene>
    <name evidence="4" type="ORF">L207DRAFT_2713</name>
</gene>
<proteinExistence type="predicted"/>
<dbReference type="Proteomes" id="UP000235786">
    <property type="component" value="Unassembled WGS sequence"/>
</dbReference>
<accession>A0A2J6SBU2</accession>
<protein>
    <recommendedName>
        <fullName evidence="3">DUF6536 domain-containing protein</fullName>
    </recommendedName>
</protein>
<feature type="transmembrane region" description="Helical" evidence="2">
    <location>
        <begin position="516"/>
        <end position="539"/>
    </location>
</feature>
<keyword evidence="5" id="KW-1185">Reference proteome</keyword>
<dbReference type="Pfam" id="PF20163">
    <property type="entry name" value="DUF6536"/>
    <property type="match status" value="1"/>
</dbReference>
<dbReference type="OrthoDB" id="3515821at2759"/>
<evidence type="ECO:0000313" key="5">
    <source>
        <dbReference type="Proteomes" id="UP000235786"/>
    </source>
</evidence>
<evidence type="ECO:0000259" key="3">
    <source>
        <dbReference type="Pfam" id="PF20163"/>
    </source>
</evidence>
<dbReference type="PANTHER" id="PTHR35395">
    <property type="entry name" value="DUF6536 DOMAIN-CONTAINING PROTEIN"/>
    <property type="match status" value="1"/>
</dbReference>
<name>A0A2J6SBU2_HYAVF</name>
<feature type="transmembrane region" description="Helical" evidence="2">
    <location>
        <begin position="649"/>
        <end position="668"/>
    </location>
</feature>
<evidence type="ECO:0000256" key="1">
    <source>
        <dbReference type="SAM" id="MobiDB-lite"/>
    </source>
</evidence>
<keyword evidence="2" id="KW-0812">Transmembrane</keyword>
<dbReference type="AlphaFoldDB" id="A0A2J6SBU2"/>
<feature type="domain" description="DUF6536" evidence="3">
    <location>
        <begin position="76"/>
        <end position="219"/>
    </location>
</feature>
<feature type="transmembrane region" description="Helical" evidence="2">
    <location>
        <begin position="402"/>
        <end position="429"/>
    </location>
</feature>
<keyword evidence="2" id="KW-0472">Membrane</keyword>